<evidence type="ECO:0000256" key="5">
    <source>
        <dbReference type="ARBA" id="ARBA00023136"/>
    </source>
</evidence>
<accession>A0A3N2GY98</accession>
<dbReference type="AlphaFoldDB" id="A0A3N2GY98"/>
<evidence type="ECO:0000256" key="4">
    <source>
        <dbReference type="ARBA" id="ARBA00022989"/>
    </source>
</evidence>
<dbReference type="InterPro" id="IPR037294">
    <property type="entry name" value="ABC_BtuC-like"/>
</dbReference>
<feature type="transmembrane region" description="Helical" evidence="7">
    <location>
        <begin position="226"/>
        <end position="246"/>
    </location>
</feature>
<comment type="subcellular location">
    <subcellularLocation>
        <location evidence="6">Cell membrane</location>
        <topology evidence="6">Multi-pass membrane protein</topology>
    </subcellularLocation>
    <subcellularLocation>
        <location evidence="1">Membrane</location>
        <topology evidence="1">Multi-pass membrane protein</topology>
    </subcellularLocation>
</comment>
<dbReference type="Gene3D" id="1.10.3470.10">
    <property type="entry name" value="ABC transporter involved in vitamin B12 uptake, BtuC"/>
    <property type="match status" value="1"/>
</dbReference>
<evidence type="ECO:0000256" key="1">
    <source>
        <dbReference type="ARBA" id="ARBA00004141"/>
    </source>
</evidence>
<evidence type="ECO:0000256" key="7">
    <source>
        <dbReference type="SAM" id="Phobius"/>
    </source>
</evidence>
<dbReference type="GO" id="GO:0043190">
    <property type="term" value="C:ATP-binding cassette (ABC) transporter complex"/>
    <property type="evidence" value="ECO:0007669"/>
    <property type="project" value="InterPro"/>
</dbReference>
<dbReference type="GO" id="GO:0055085">
    <property type="term" value="P:transmembrane transport"/>
    <property type="evidence" value="ECO:0007669"/>
    <property type="project" value="InterPro"/>
</dbReference>
<dbReference type="PANTHER" id="PTHR30477:SF0">
    <property type="entry name" value="METAL TRANSPORT SYSTEM MEMBRANE PROTEIN TM_0125-RELATED"/>
    <property type="match status" value="1"/>
</dbReference>
<dbReference type="GeneID" id="301845364"/>
<feature type="transmembrane region" description="Helical" evidence="7">
    <location>
        <begin position="252"/>
        <end position="271"/>
    </location>
</feature>
<evidence type="ECO:0000256" key="6">
    <source>
        <dbReference type="RuleBase" id="RU003943"/>
    </source>
</evidence>
<organism evidence="8 9">
    <name type="scientific">Amycolatopsis thermoflava</name>
    <dbReference type="NCBI Taxonomy" id="84480"/>
    <lineage>
        <taxon>Bacteria</taxon>
        <taxon>Bacillati</taxon>
        <taxon>Actinomycetota</taxon>
        <taxon>Actinomycetes</taxon>
        <taxon>Pseudonocardiales</taxon>
        <taxon>Pseudonocardiaceae</taxon>
        <taxon>Amycolatopsis</taxon>
        <taxon>Amycolatopsis methanolica group</taxon>
    </lineage>
</organism>
<dbReference type="RefSeq" id="WP_123684652.1">
    <property type="nucleotide sequence ID" value="NZ_RKHY01000001.1"/>
</dbReference>
<feature type="transmembrane region" description="Helical" evidence="7">
    <location>
        <begin position="98"/>
        <end position="117"/>
    </location>
</feature>
<keyword evidence="6" id="KW-0813">Transport</keyword>
<dbReference type="SUPFAM" id="SSF81345">
    <property type="entry name" value="ABC transporter involved in vitamin B12 uptake, BtuC"/>
    <property type="match status" value="1"/>
</dbReference>
<feature type="transmembrane region" description="Helical" evidence="7">
    <location>
        <begin position="53"/>
        <end position="86"/>
    </location>
</feature>
<keyword evidence="5 7" id="KW-0472">Membrane</keyword>
<dbReference type="EMBL" id="RKHY01000001">
    <property type="protein sequence ID" value="ROS41654.1"/>
    <property type="molecule type" value="Genomic_DNA"/>
</dbReference>
<dbReference type="Proteomes" id="UP000274843">
    <property type="component" value="Unassembled WGS sequence"/>
</dbReference>
<evidence type="ECO:0000256" key="2">
    <source>
        <dbReference type="ARBA" id="ARBA00008034"/>
    </source>
</evidence>
<dbReference type="InterPro" id="IPR001626">
    <property type="entry name" value="ABC_TroCD"/>
</dbReference>
<protein>
    <submittedName>
        <fullName evidence="8">Zinc/manganese transport system permease protein</fullName>
    </submittedName>
</protein>
<proteinExistence type="inferred from homology"/>
<gene>
    <name evidence="8" type="ORF">EDD35_4022</name>
</gene>
<evidence type="ECO:0000313" key="8">
    <source>
        <dbReference type="EMBL" id="ROS41654.1"/>
    </source>
</evidence>
<keyword evidence="3 6" id="KW-0812">Transmembrane</keyword>
<evidence type="ECO:0000313" key="9">
    <source>
        <dbReference type="Proteomes" id="UP000274843"/>
    </source>
</evidence>
<comment type="similarity">
    <text evidence="2 6">Belongs to the ABC-3 integral membrane protein family.</text>
</comment>
<comment type="caution">
    <text evidence="8">The sequence shown here is derived from an EMBL/GenBank/DDBJ whole genome shotgun (WGS) entry which is preliminary data.</text>
</comment>
<feature type="transmembrane region" description="Helical" evidence="7">
    <location>
        <begin position="20"/>
        <end position="41"/>
    </location>
</feature>
<keyword evidence="4 7" id="KW-1133">Transmembrane helix</keyword>
<feature type="transmembrane region" description="Helical" evidence="7">
    <location>
        <begin position="138"/>
        <end position="161"/>
    </location>
</feature>
<reference evidence="8 9" key="1">
    <citation type="submission" date="2018-11" db="EMBL/GenBank/DDBJ databases">
        <title>Sequencing the genomes of 1000 actinobacteria strains.</title>
        <authorList>
            <person name="Klenk H.-P."/>
        </authorList>
    </citation>
    <scope>NUCLEOTIDE SEQUENCE [LARGE SCALE GENOMIC DNA]</scope>
    <source>
        <strain evidence="8 9">DSM 44348</strain>
    </source>
</reference>
<name>A0A3N2GY98_9PSEU</name>
<dbReference type="Pfam" id="PF00950">
    <property type="entry name" value="ABC-3"/>
    <property type="match status" value="1"/>
</dbReference>
<keyword evidence="9" id="KW-1185">Reference proteome</keyword>
<sequence>MDKFFDFGLTAQLLGLPFVQTAMLAAAVLGLVAGVLGPLIVTRRMSFAVHGTAELAFTGAAGALLLGVGVEFGALAGAVIAALLLGLLGGRESDRDSVIGAILSFGLGLGVLFLWFYPGRAANKFGILVGQIVSIETTNLIVLVIAAVVVLVILAAIYRPLLFASVDPHVAAARGVPARTLSVVFAVLVGVATALGVQIVGALLVVAMMVTPAAAAARLTASPWKATVLAVVFAETAALGGIVLSLAPGAPVSAFVTAIAFTIYLVCRLVAYLRDRAARVTEDSPAVAPAAP</sequence>
<feature type="transmembrane region" description="Helical" evidence="7">
    <location>
        <begin position="181"/>
        <end position="214"/>
    </location>
</feature>
<evidence type="ECO:0000256" key="3">
    <source>
        <dbReference type="ARBA" id="ARBA00022692"/>
    </source>
</evidence>
<dbReference type="PANTHER" id="PTHR30477">
    <property type="entry name" value="ABC-TRANSPORTER METAL-BINDING PROTEIN"/>
    <property type="match status" value="1"/>
</dbReference>